<reference evidence="2" key="1">
    <citation type="submission" date="2018-11" db="EMBL/GenBank/DDBJ databases">
        <authorList>
            <consortium name="Pathogen Informatics"/>
        </authorList>
    </citation>
    <scope>NUCLEOTIDE SEQUENCE</scope>
</reference>
<dbReference type="EMBL" id="CAAALY010064441">
    <property type="protein sequence ID" value="VEL23864.1"/>
    <property type="molecule type" value="Genomic_DNA"/>
</dbReference>
<dbReference type="InterPro" id="IPR036465">
    <property type="entry name" value="vWFA_dom_sf"/>
</dbReference>
<comment type="caution">
    <text evidence="2">The sequence shown here is derived from an EMBL/GenBank/DDBJ whole genome shotgun (WGS) entry which is preliminary data.</text>
</comment>
<dbReference type="Pfam" id="PF00092">
    <property type="entry name" value="VWA"/>
    <property type="match status" value="1"/>
</dbReference>
<dbReference type="Proteomes" id="UP000784294">
    <property type="component" value="Unassembled WGS sequence"/>
</dbReference>
<dbReference type="AlphaFoldDB" id="A0A448WZ26"/>
<evidence type="ECO:0000259" key="1">
    <source>
        <dbReference type="PROSITE" id="PS50234"/>
    </source>
</evidence>
<dbReference type="PROSITE" id="PS50234">
    <property type="entry name" value="VWFA"/>
    <property type="match status" value="1"/>
</dbReference>
<keyword evidence="3" id="KW-1185">Reference proteome</keyword>
<gene>
    <name evidence="2" type="ORF">PXEA_LOCUS17304</name>
</gene>
<protein>
    <recommendedName>
        <fullName evidence="1">VWFA domain-containing protein</fullName>
    </recommendedName>
</protein>
<dbReference type="SUPFAM" id="SSF53300">
    <property type="entry name" value="vWA-like"/>
    <property type="match status" value="1"/>
</dbReference>
<sequence length="110" mass="11744">MPRSRPGVIRIVYVITDGANDQSVMAISEAERLRSQGVVISALAVRPRASAIRFITQLVSPPKQAHLSIAPDAKEAGGIASPRLEKFAEQVVSGICIKGENILAAQAIWL</sequence>
<evidence type="ECO:0000313" key="3">
    <source>
        <dbReference type="Proteomes" id="UP000784294"/>
    </source>
</evidence>
<organism evidence="2 3">
    <name type="scientific">Protopolystoma xenopodis</name>
    <dbReference type="NCBI Taxonomy" id="117903"/>
    <lineage>
        <taxon>Eukaryota</taxon>
        <taxon>Metazoa</taxon>
        <taxon>Spiralia</taxon>
        <taxon>Lophotrochozoa</taxon>
        <taxon>Platyhelminthes</taxon>
        <taxon>Monogenea</taxon>
        <taxon>Polyopisthocotylea</taxon>
        <taxon>Polystomatidea</taxon>
        <taxon>Polystomatidae</taxon>
        <taxon>Protopolystoma</taxon>
    </lineage>
</organism>
<dbReference type="Gene3D" id="3.40.50.410">
    <property type="entry name" value="von Willebrand factor, type A domain"/>
    <property type="match status" value="1"/>
</dbReference>
<name>A0A448WZ26_9PLAT</name>
<evidence type="ECO:0000313" key="2">
    <source>
        <dbReference type="EMBL" id="VEL23864.1"/>
    </source>
</evidence>
<dbReference type="InterPro" id="IPR002035">
    <property type="entry name" value="VWF_A"/>
</dbReference>
<feature type="domain" description="VWFA" evidence="1">
    <location>
        <begin position="1"/>
        <end position="91"/>
    </location>
</feature>
<proteinExistence type="predicted"/>
<accession>A0A448WZ26</accession>
<dbReference type="OrthoDB" id="6285963at2759"/>